<dbReference type="Pfam" id="PF04402">
    <property type="entry name" value="SIMPL"/>
    <property type="match status" value="1"/>
</dbReference>
<dbReference type="InterPro" id="IPR052022">
    <property type="entry name" value="26kDa_periplasmic_antigen"/>
</dbReference>
<comment type="caution">
    <text evidence="1">The sequence shown here is derived from an EMBL/GenBank/DDBJ whole genome shotgun (WGS) entry which is preliminary data.</text>
</comment>
<proteinExistence type="predicted"/>
<accession>M7N204</accession>
<protein>
    <submittedName>
        <fullName evidence="1">Oxidative stress defense protein</fullName>
    </submittedName>
</protein>
<reference evidence="1 2" key="1">
    <citation type="journal article" date="2013" name="Genome Announc.">
        <title>Draft Genome Sequence of Cesiribacter andamanensis Strain AMV16T, Isolated from a Soil Sample from a Mud Volcano in the Andaman Islands, India.</title>
        <authorList>
            <person name="Shivaji S."/>
            <person name="Ara S."/>
            <person name="Begum Z."/>
            <person name="Srinivas T.N."/>
            <person name="Singh A."/>
            <person name="Kumar Pinnaka A."/>
        </authorList>
    </citation>
    <scope>NUCLEOTIDE SEQUENCE [LARGE SCALE GENOMIC DNA]</scope>
    <source>
        <strain evidence="1 2">AMV16</strain>
    </source>
</reference>
<dbReference type="Proteomes" id="UP000011910">
    <property type="component" value="Unassembled WGS sequence"/>
</dbReference>
<sequence length="202" mass="23017">MKVQPDQTTVLVQVASTNTEAGRAVQLVSEQVEQLLKKIQDAGFKPNEIKTSQFYMQENNEWRNDRMVRNGYTARQTLEITFALDAKRMTRLTNAFASTPEGVTFQFGFGLSDKLQQQVKEELIRKALQDAREKGAVIARSANIRLGSIRKIEYGRQGVQPYGPVNMRADMAVMKQEASFPQTEIQEMELTDQILVIWTIEQ</sequence>
<dbReference type="Gene3D" id="3.30.70.2970">
    <property type="entry name" value="Protein of unknown function (DUF541), domain 2"/>
    <property type="match status" value="1"/>
</dbReference>
<dbReference type="InterPro" id="IPR007497">
    <property type="entry name" value="SIMPL/DUF541"/>
</dbReference>
<dbReference type="PANTHER" id="PTHR34387">
    <property type="entry name" value="SLR1258 PROTEIN"/>
    <property type="match status" value="1"/>
</dbReference>
<name>M7N204_9BACT</name>
<evidence type="ECO:0000313" key="1">
    <source>
        <dbReference type="EMBL" id="EMR02708.1"/>
    </source>
</evidence>
<dbReference type="OrthoDB" id="702249at2"/>
<dbReference type="AlphaFoldDB" id="M7N204"/>
<evidence type="ECO:0000313" key="2">
    <source>
        <dbReference type="Proteomes" id="UP000011910"/>
    </source>
</evidence>
<gene>
    <name evidence="1" type="ORF">ADICEAN_02185</name>
</gene>
<dbReference type="eggNOG" id="COG2968">
    <property type="taxonomic scope" value="Bacteria"/>
</dbReference>
<keyword evidence="2" id="KW-1185">Reference proteome</keyword>
<dbReference type="GO" id="GO:0006974">
    <property type="term" value="P:DNA damage response"/>
    <property type="evidence" value="ECO:0007669"/>
    <property type="project" value="TreeGrafter"/>
</dbReference>
<organism evidence="1 2">
    <name type="scientific">Cesiribacter andamanensis AMV16</name>
    <dbReference type="NCBI Taxonomy" id="1279009"/>
    <lineage>
        <taxon>Bacteria</taxon>
        <taxon>Pseudomonadati</taxon>
        <taxon>Bacteroidota</taxon>
        <taxon>Cytophagia</taxon>
        <taxon>Cytophagales</taxon>
        <taxon>Cesiribacteraceae</taxon>
        <taxon>Cesiribacter</taxon>
    </lineage>
</organism>
<dbReference type="EMBL" id="AODQ01000049">
    <property type="protein sequence ID" value="EMR02708.1"/>
    <property type="molecule type" value="Genomic_DNA"/>
</dbReference>
<dbReference type="PANTHER" id="PTHR34387:SF2">
    <property type="entry name" value="SLR1258 PROTEIN"/>
    <property type="match status" value="1"/>
</dbReference>
<dbReference type="STRING" id="1279009.ADICEAN_02185"/>
<dbReference type="Gene3D" id="3.30.110.170">
    <property type="entry name" value="Protein of unknown function (DUF541), domain 1"/>
    <property type="match status" value="1"/>
</dbReference>